<dbReference type="Pfam" id="PF21597">
    <property type="entry name" value="TetR_C_43"/>
    <property type="match status" value="1"/>
</dbReference>
<evidence type="ECO:0000256" key="2">
    <source>
        <dbReference type="ARBA" id="ARBA00023125"/>
    </source>
</evidence>
<evidence type="ECO:0000256" key="4">
    <source>
        <dbReference type="PROSITE-ProRule" id="PRU00335"/>
    </source>
</evidence>
<evidence type="ECO:0000256" key="1">
    <source>
        <dbReference type="ARBA" id="ARBA00023015"/>
    </source>
</evidence>
<dbReference type="InterPro" id="IPR001647">
    <property type="entry name" value="HTH_TetR"/>
</dbReference>
<dbReference type="RefSeq" id="WP_181308794.1">
    <property type="nucleotide sequence ID" value="NZ_PVNG01000040.1"/>
</dbReference>
<evidence type="ECO:0000256" key="3">
    <source>
        <dbReference type="ARBA" id="ARBA00023163"/>
    </source>
</evidence>
<proteinExistence type="predicted"/>
<keyword evidence="7" id="KW-1185">Reference proteome</keyword>
<keyword evidence="2 4" id="KW-0238">DNA-binding</keyword>
<dbReference type="GO" id="GO:0003700">
    <property type="term" value="F:DNA-binding transcription factor activity"/>
    <property type="evidence" value="ECO:0007669"/>
    <property type="project" value="TreeGrafter"/>
</dbReference>
<accession>A0A2T0LXP7</accession>
<dbReference type="InterPro" id="IPR036271">
    <property type="entry name" value="Tet_transcr_reg_TetR-rel_C_sf"/>
</dbReference>
<protein>
    <submittedName>
        <fullName evidence="6">TetR family transcriptional regulator</fullName>
    </submittedName>
</protein>
<dbReference type="InterPro" id="IPR049445">
    <property type="entry name" value="TetR_SbtR-like_C"/>
</dbReference>
<dbReference type="InterPro" id="IPR009057">
    <property type="entry name" value="Homeodomain-like_sf"/>
</dbReference>
<dbReference type="GO" id="GO:0000976">
    <property type="term" value="F:transcription cis-regulatory region binding"/>
    <property type="evidence" value="ECO:0007669"/>
    <property type="project" value="TreeGrafter"/>
</dbReference>
<comment type="caution">
    <text evidence="4">Lacks conserved residue(s) required for the propagation of feature annotation.</text>
</comment>
<dbReference type="Proteomes" id="UP000238312">
    <property type="component" value="Unassembled WGS sequence"/>
</dbReference>
<organism evidence="6 7">
    <name type="scientific">Nonomuraea fuscirosea</name>
    <dbReference type="NCBI Taxonomy" id="1291556"/>
    <lineage>
        <taxon>Bacteria</taxon>
        <taxon>Bacillati</taxon>
        <taxon>Actinomycetota</taxon>
        <taxon>Actinomycetes</taxon>
        <taxon>Streptosporangiales</taxon>
        <taxon>Streptosporangiaceae</taxon>
        <taxon>Nonomuraea</taxon>
    </lineage>
</organism>
<comment type="caution">
    <text evidence="6">The sequence shown here is derived from an EMBL/GenBank/DDBJ whole genome shotgun (WGS) entry which is preliminary data.</text>
</comment>
<reference evidence="6 7" key="1">
    <citation type="submission" date="2018-03" db="EMBL/GenBank/DDBJ databases">
        <title>Genomic Encyclopedia of Type Strains, Phase III (KMG-III): the genomes of soil and plant-associated and newly described type strains.</title>
        <authorList>
            <person name="Whitman W."/>
        </authorList>
    </citation>
    <scope>NUCLEOTIDE SEQUENCE [LARGE SCALE GENOMIC DNA]</scope>
    <source>
        <strain evidence="6 7">CGMCC 4.7104</strain>
    </source>
</reference>
<dbReference type="Gene3D" id="1.10.357.10">
    <property type="entry name" value="Tetracycline Repressor, domain 2"/>
    <property type="match status" value="1"/>
</dbReference>
<dbReference type="AlphaFoldDB" id="A0A2T0LXP7"/>
<name>A0A2T0LXP7_9ACTN</name>
<evidence type="ECO:0000313" key="7">
    <source>
        <dbReference type="Proteomes" id="UP000238312"/>
    </source>
</evidence>
<dbReference type="PROSITE" id="PS50977">
    <property type="entry name" value="HTH_TETR_2"/>
    <property type="match status" value="1"/>
</dbReference>
<keyword evidence="3" id="KW-0804">Transcription</keyword>
<dbReference type="PANTHER" id="PTHR30055:SF234">
    <property type="entry name" value="HTH-TYPE TRANSCRIPTIONAL REGULATOR BETI"/>
    <property type="match status" value="1"/>
</dbReference>
<sequence length="180" mass="19254">MAEIATHAGVGVASLYRRFACKDDLVHHLCLNAMTAITATAQAALATADQDPWNAFNDFLHTALTVGAGSLTPLAGTFHAGQTLNNAAQDMYTAVGNLLARAQAAGAVRNDITARDIFQIFEMLHAIYTGDTTRREALRRRYLQLIAPALAAPAAAPLTEPPPTWQETIAAWNPAHTDHP</sequence>
<dbReference type="SUPFAM" id="SSF48498">
    <property type="entry name" value="Tetracyclin repressor-like, C-terminal domain"/>
    <property type="match status" value="1"/>
</dbReference>
<feature type="domain" description="HTH tetR-type" evidence="5">
    <location>
        <begin position="1"/>
        <end position="37"/>
    </location>
</feature>
<evidence type="ECO:0000259" key="5">
    <source>
        <dbReference type="PROSITE" id="PS50977"/>
    </source>
</evidence>
<dbReference type="SUPFAM" id="SSF46689">
    <property type="entry name" value="Homeodomain-like"/>
    <property type="match status" value="1"/>
</dbReference>
<dbReference type="Pfam" id="PF00440">
    <property type="entry name" value="TetR_N"/>
    <property type="match status" value="1"/>
</dbReference>
<dbReference type="InterPro" id="IPR050109">
    <property type="entry name" value="HTH-type_TetR-like_transc_reg"/>
</dbReference>
<dbReference type="EMBL" id="PVNG01000040">
    <property type="protein sequence ID" value="PRX48800.1"/>
    <property type="molecule type" value="Genomic_DNA"/>
</dbReference>
<gene>
    <name evidence="6" type="ORF">B0I32_14045</name>
</gene>
<dbReference type="PANTHER" id="PTHR30055">
    <property type="entry name" value="HTH-TYPE TRANSCRIPTIONAL REGULATOR RUTR"/>
    <property type="match status" value="1"/>
</dbReference>
<evidence type="ECO:0000313" key="6">
    <source>
        <dbReference type="EMBL" id="PRX48800.1"/>
    </source>
</evidence>
<keyword evidence="1" id="KW-0805">Transcription regulation</keyword>